<dbReference type="EMBL" id="PYAW01000005">
    <property type="protein sequence ID" value="PSL44788.1"/>
    <property type="molecule type" value="Genomic_DNA"/>
</dbReference>
<protein>
    <submittedName>
        <fullName evidence="2">Uncharacterized protein DUF4255</fullName>
    </submittedName>
</protein>
<dbReference type="Pfam" id="PF14065">
    <property type="entry name" value="Pvc16_N"/>
    <property type="match status" value="1"/>
</dbReference>
<dbReference type="Proteomes" id="UP000240971">
    <property type="component" value="Unassembled WGS sequence"/>
</dbReference>
<evidence type="ECO:0000313" key="2">
    <source>
        <dbReference type="EMBL" id="PSL44788.1"/>
    </source>
</evidence>
<dbReference type="InterPro" id="IPR025351">
    <property type="entry name" value="Pvc16_N"/>
</dbReference>
<organism evidence="2 3">
    <name type="scientific">Chitinophaga niastensis</name>
    <dbReference type="NCBI Taxonomy" id="536980"/>
    <lineage>
        <taxon>Bacteria</taxon>
        <taxon>Pseudomonadati</taxon>
        <taxon>Bacteroidota</taxon>
        <taxon>Chitinophagia</taxon>
        <taxon>Chitinophagales</taxon>
        <taxon>Chitinophagaceae</taxon>
        <taxon>Chitinophaga</taxon>
    </lineage>
</organism>
<proteinExistence type="predicted"/>
<feature type="domain" description="Pvc16 N-terminal" evidence="1">
    <location>
        <begin position="7"/>
        <end position="190"/>
    </location>
</feature>
<dbReference type="RefSeq" id="WP_106530225.1">
    <property type="nucleotide sequence ID" value="NZ_PYAW01000005.1"/>
</dbReference>
<dbReference type="AlphaFoldDB" id="A0A2P8HEY7"/>
<dbReference type="OrthoDB" id="7560784at2"/>
<evidence type="ECO:0000259" key="1">
    <source>
        <dbReference type="Pfam" id="PF14065"/>
    </source>
</evidence>
<comment type="caution">
    <text evidence="2">The sequence shown here is derived from an EMBL/GenBank/DDBJ whole genome shotgun (WGS) entry which is preliminary data.</text>
</comment>
<name>A0A2P8HEY7_CHINA</name>
<accession>A0A2P8HEY7</accession>
<evidence type="ECO:0000313" key="3">
    <source>
        <dbReference type="Proteomes" id="UP000240971"/>
    </source>
</evidence>
<reference evidence="2 3" key="1">
    <citation type="submission" date="2018-03" db="EMBL/GenBank/DDBJ databases">
        <title>Genomic Encyclopedia of Archaeal and Bacterial Type Strains, Phase II (KMG-II): from individual species to whole genera.</title>
        <authorList>
            <person name="Goeker M."/>
        </authorList>
    </citation>
    <scope>NUCLEOTIDE SEQUENCE [LARGE SCALE GENOMIC DNA]</scope>
    <source>
        <strain evidence="2 3">DSM 24859</strain>
    </source>
</reference>
<gene>
    <name evidence="2" type="ORF">CLV51_105160</name>
</gene>
<sequence>MIRTALEFIKKELEAYMVEREQDLAHYGPGNIVDLKPLMTAGGTLNIDEATHISIMLVGVEEERREGKRPYFVPVPTDNKKFYQLNAPVELELSVLFAAHNKFYETALRDLSDVVSFFQSNSVFDEQKYPSLNASVTMPANRPWQLIERLSFRLMNMSFEQQNNLWGMLGAKYLPYVVYKISMLTVFETRGKDKTAGIDEIHFKEN</sequence>
<keyword evidence="3" id="KW-1185">Reference proteome</keyword>